<dbReference type="EMBL" id="MU155418">
    <property type="protein sequence ID" value="KAF9473762.1"/>
    <property type="molecule type" value="Genomic_DNA"/>
</dbReference>
<organism evidence="2 3">
    <name type="scientific">Pholiota conissans</name>
    <dbReference type="NCBI Taxonomy" id="109636"/>
    <lineage>
        <taxon>Eukaryota</taxon>
        <taxon>Fungi</taxon>
        <taxon>Dikarya</taxon>
        <taxon>Basidiomycota</taxon>
        <taxon>Agaricomycotina</taxon>
        <taxon>Agaricomycetes</taxon>
        <taxon>Agaricomycetidae</taxon>
        <taxon>Agaricales</taxon>
        <taxon>Agaricineae</taxon>
        <taxon>Strophariaceae</taxon>
        <taxon>Pholiota</taxon>
    </lineage>
</organism>
<dbReference type="Gene3D" id="3.90.228.10">
    <property type="match status" value="1"/>
</dbReference>
<evidence type="ECO:0000313" key="2">
    <source>
        <dbReference type="EMBL" id="KAF9473762.1"/>
    </source>
</evidence>
<name>A0A9P5YQ02_9AGAR</name>
<dbReference type="InterPro" id="IPR012317">
    <property type="entry name" value="Poly(ADP-ribose)pol_cat_dom"/>
</dbReference>
<dbReference type="GO" id="GO:0003950">
    <property type="term" value="F:NAD+ poly-ADP-ribosyltransferase activity"/>
    <property type="evidence" value="ECO:0007669"/>
    <property type="project" value="InterPro"/>
</dbReference>
<evidence type="ECO:0000313" key="3">
    <source>
        <dbReference type="Proteomes" id="UP000807469"/>
    </source>
</evidence>
<dbReference type="Proteomes" id="UP000807469">
    <property type="component" value="Unassembled WGS sequence"/>
</dbReference>
<dbReference type="AlphaFoldDB" id="A0A9P5YQ02"/>
<sequence>MEKQLRDETTVQIQGSHAVDQIFENDDDDDDINEQPVEETYYPGINLCIICQERPPYFANGRRYPTCGLSCAGILAQIHKPTPPVNPSPQYKPDNMGVQRMASQTMQSVAGPLRQPNHGVDNVTNRLQHVVIQGSESSAQNYSRINTPPCVYCHRRPKVAGNEQCNSGCMELARVACLLCKCRPKLGKYHFCGRTCKMIATKTTPLILEIPAGHETYEFVENKFKNSWKTSSNKLPIIKRIFKIIEGNEFLQPYDRYKMSVGNEVFRYHGTTRSCILGSGNQTQLCTNSTCSLCSILKTSFKTSRASPKGSFGPGIYSSAASNKACGYVAKAGVIILTKVILGNSHEASARGMVKACPPGFTSVVYSQNGPDDETVVYSDDAIRPVFLITF</sequence>
<dbReference type="PANTHER" id="PTHR31681:SF3">
    <property type="entry name" value="OS04G0690100 PROTEIN"/>
    <property type="match status" value="1"/>
</dbReference>
<dbReference type="Pfam" id="PF00644">
    <property type="entry name" value="PARP"/>
    <property type="match status" value="1"/>
</dbReference>
<reference evidence="2" key="1">
    <citation type="submission" date="2020-11" db="EMBL/GenBank/DDBJ databases">
        <authorList>
            <consortium name="DOE Joint Genome Institute"/>
            <person name="Ahrendt S."/>
            <person name="Riley R."/>
            <person name="Andreopoulos W."/>
            <person name="Labutti K."/>
            <person name="Pangilinan J."/>
            <person name="Ruiz-Duenas F.J."/>
            <person name="Barrasa J.M."/>
            <person name="Sanchez-Garcia M."/>
            <person name="Camarero S."/>
            <person name="Miyauchi S."/>
            <person name="Serrano A."/>
            <person name="Linde D."/>
            <person name="Babiker R."/>
            <person name="Drula E."/>
            <person name="Ayuso-Fernandez I."/>
            <person name="Pacheco R."/>
            <person name="Padilla G."/>
            <person name="Ferreira P."/>
            <person name="Barriuso J."/>
            <person name="Kellner H."/>
            <person name="Castanera R."/>
            <person name="Alfaro M."/>
            <person name="Ramirez L."/>
            <person name="Pisabarro A.G."/>
            <person name="Kuo A."/>
            <person name="Tritt A."/>
            <person name="Lipzen A."/>
            <person name="He G."/>
            <person name="Yan M."/>
            <person name="Ng V."/>
            <person name="Cullen D."/>
            <person name="Martin F."/>
            <person name="Rosso M.-N."/>
            <person name="Henrissat B."/>
            <person name="Hibbett D."/>
            <person name="Martinez A.T."/>
            <person name="Grigoriev I.V."/>
        </authorList>
    </citation>
    <scope>NUCLEOTIDE SEQUENCE</scope>
    <source>
        <strain evidence="2">CIRM-BRFM 674</strain>
    </source>
</reference>
<dbReference type="SUPFAM" id="SSF56399">
    <property type="entry name" value="ADP-ribosylation"/>
    <property type="match status" value="1"/>
</dbReference>
<dbReference type="PANTHER" id="PTHR31681">
    <property type="entry name" value="C2H2-LIKE ZINC FINGER PROTEIN"/>
    <property type="match status" value="1"/>
</dbReference>
<comment type="caution">
    <text evidence="2">The sequence shown here is derived from an EMBL/GenBank/DDBJ whole genome shotgun (WGS) entry which is preliminary data.</text>
</comment>
<accession>A0A9P5YQ02</accession>
<keyword evidence="3" id="KW-1185">Reference proteome</keyword>
<protein>
    <recommendedName>
        <fullName evidence="1">PARP catalytic domain-containing protein</fullName>
    </recommendedName>
</protein>
<dbReference type="OrthoDB" id="9514740at2759"/>
<gene>
    <name evidence="2" type="ORF">BDN70DRAFT_915550</name>
</gene>
<feature type="domain" description="PARP catalytic" evidence="1">
    <location>
        <begin position="215"/>
        <end position="383"/>
    </location>
</feature>
<evidence type="ECO:0000259" key="1">
    <source>
        <dbReference type="Pfam" id="PF00644"/>
    </source>
</evidence>
<proteinExistence type="predicted"/>